<feature type="transmembrane region" description="Helical" evidence="1">
    <location>
        <begin position="36"/>
        <end position="53"/>
    </location>
</feature>
<comment type="caution">
    <text evidence="2">The sequence shown here is derived from an EMBL/GenBank/DDBJ whole genome shotgun (WGS) entry which is preliminary data.</text>
</comment>
<evidence type="ECO:0000313" key="2">
    <source>
        <dbReference type="EMBL" id="MST95785.1"/>
    </source>
</evidence>
<feature type="transmembrane region" description="Helical" evidence="1">
    <location>
        <begin position="6"/>
        <end position="24"/>
    </location>
</feature>
<gene>
    <name evidence="2" type="ORF">FYJ85_01840</name>
</gene>
<dbReference type="AlphaFoldDB" id="A0A844FYQ8"/>
<evidence type="ECO:0008006" key="4">
    <source>
        <dbReference type="Google" id="ProtNLM"/>
    </source>
</evidence>
<dbReference type="Gene3D" id="1.20.1280.290">
    <property type="match status" value="1"/>
</dbReference>
<accession>A0A844FYQ8</accession>
<dbReference type="Proteomes" id="UP000435649">
    <property type="component" value="Unassembled WGS sequence"/>
</dbReference>
<keyword evidence="1" id="KW-1133">Transmembrane helix</keyword>
<dbReference type="EMBL" id="VUNS01000001">
    <property type="protein sequence ID" value="MST95785.1"/>
    <property type="molecule type" value="Genomic_DNA"/>
</dbReference>
<proteinExistence type="predicted"/>
<evidence type="ECO:0000313" key="3">
    <source>
        <dbReference type="Proteomes" id="UP000435649"/>
    </source>
</evidence>
<organism evidence="2 3">
    <name type="scientific">Victivallis lenta</name>
    <dbReference type="NCBI Taxonomy" id="2606640"/>
    <lineage>
        <taxon>Bacteria</taxon>
        <taxon>Pseudomonadati</taxon>
        <taxon>Lentisphaerota</taxon>
        <taxon>Lentisphaeria</taxon>
        <taxon>Victivallales</taxon>
        <taxon>Victivallaceae</taxon>
        <taxon>Victivallis</taxon>
    </lineage>
</organism>
<name>A0A844FYQ8_9BACT</name>
<feature type="transmembrane region" description="Helical" evidence="1">
    <location>
        <begin position="59"/>
        <end position="77"/>
    </location>
</feature>
<evidence type="ECO:0000256" key="1">
    <source>
        <dbReference type="SAM" id="Phobius"/>
    </source>
</evidence>
<dbReference type="RefSeq" id="WP_106053318.1">
    <property type="nucleotide sequence ID" value="NZ_CALXOB010000039.1"/>
</dbReference>
<reference evidence="2 3" key="1">
    <citation type="submission" date="2019-08" db="EMBL/GenBank/DDBJ databases">
        <title>In-depth cultivation of the pig gut microbiome towards novel bacterial diversity and tailored functional studies.</title>
        <authorList>
            <person name="Wylensek D."/>
            <person name="Hitch T.C.A."/>
            <person name="Clavel T."/>
        </authorList>
    </citation>
    <scope>NUCLEOTIDE SEQUENCE [LARGE SCALE GENOMIC DNA]</scope>
    <source>
        <strain evidence="2 3">BBE-744-WT-12</strain>
    </source>
</reference>
<protein>
    <recommendedName>
        <fullName evidence="4">PQ loop repeat protein</fullName>
    </recommendedName>
</protein>
<sequence length="90" mass="10372">MDIFEAIMMVCFGASWPVSIWKTVKVKNPIGKSVIFLWLVEIGYISGIIYKLAHPDWVIALYCLNAAMVGTDLFLVMKYNRMRRKEKARA</sequence>
<keyword evidence="3" id="KW-1185">Reference proteome</keyword>
<keyword evidence="1" id="KW-0472">Membrane</keyword>
<keyword evidence="1" id="KW-0812">Transmembrane</keyword>